<keyword evidence="3" id="KW-1185">Reference proteome</keyword>
<dbReference type="OrthoDB" id="425005at2"/>
<gene>
    <name evidence="2" type="ORF">BRW62_09875</name>
</gene>
<dbReference type="PANTHER" id="PTHR36842">
    <property type="entry name" value="PROTEIN TOLB HOMOLOG"/>
    <property type="match status" value="1"/>
</dbReference>
<name>A0A2D2Q4Z8_PARLV</name>
<dbReference type="Gene3D" id="2.120.10.30">
    <property type="entry name" value="TolB, C-terminal domain"/>
    <property type="match status" value="1"/>
</dbReference>
<organism evidence="2 3">
    <name type="scientific">Parathermosynechococcus lividus PCC 6715</name>
    <dbReference type="NCBI Taxonomy" id="1917166"/>
    <lineage>
        <taxon>Bacteria</taxon>
        <taxon>Bacillati</taxon>
        <taxon>Cyanobacteriota</taxon>
        <taxon>Cyanophyceae</taxon>
        <taxon>Acaryochloridales</taxon>
        <taxon>Thermosynechococcaceae</taxon>
        <taxon>Parathermosynechococcus</taxon>
    </lineage>
</organism>
<dbReference type="SUPFAM" id="SSF82171">
    <property type="entry name" value="DPP6 N-terminal domain-like"/>
    <property type="match status" value="1"/>
</dbReference>
<dbReference type="InterPro" id="IPR011659">
    <property type="entry name" value="WD40"/>
</dbReference>
<accession>A0A2D2Q4Z8</accession>
<comment type="similarity">
    <text evidence="1">Belongs to the TolB family.</text>
</comment>
<dbReference type="Pfam" id="PF07676">
    <property type="entry name" value="PD40"/>
    <property type="match status" value="3"/>
</dbReference>
<reference evidence="2 3" key="1">
    <citation type="submission" date="2016-11" db="EMBL/GenBank/DDBJ databases">
        <title>Complete genome sequence of thermophilic cyanobacteria strain Synechococcus sp. PCC6715.</title>
        <authorList>
            <person name="Tang J."/>
            <person name="Daroch M."/>
            <person name="Liang Y."/>
            <person name="Jiang D."/>
            <person name="Shah M."/>
        </authorList>
    </citation>
    <scope>NUCLEOTIDE SEQUENCE [LARGE SCALE GENOMIC DNA]</scope>
    <source>
        <strain evidence="2 3">PCC 6715</strain>
    </source>
</reference>
<dbReference type="EMBL" id="CP018092">
    <property type="protein sequence ID" value="ATS19604.1"/>
    <property type="molecule type" value="Genomic_DNA"/>
</dbReference>
<evidence type="ECO:0000313" key="2">
    <source>
        <dbReference type="EMBL" id="ATS19604.1"/>
    </source>
</evidence>
<sequence length="150" mass="16817">MGCQDLQGFVPPPVNQGAGFNSTAADEAPSLSADGRYLAFGSDRQGQRNLYLYDLQERRFVDLPNLNRPNSSQEQPSLSANGRFIAYISTERGRPDVFVYDRQTQRPQLLSQAVRGICRHPSISGDGRYVAYQTSERGQWNIEIYDRGSP</sequence>
<protein>
    <submittedName>
        <fullName evidence="2">Biopolymer transporter</fullName>
    </submittedName>
</protein>
<dbReference type="InterPro" id="IPR011042">
    <property type="entry name" value="6-blade_b-propeller_TolB-like"/>
</dbReference>
<dbReference type="AlphaFoldDB" id="A0A2D2Q4Z8"/>
<dbReference type="KEGG" id="slw:BRW62_09875"/>
<dbReference type="Proteomes" id="UP000231057">
    <property type="component" value="Chromosome"/>
</dbReference>
<proteinExistence type="inferred from homology"/>
<reference evidence="3" key="2">
    <citation type="journal article" date="2022" name="Front. Microbiol.">
        <title>Comparative Genomic Analysis Revealed Distinct Molecular Components and Organization of CO2-Concentrating Mechanism in Thermophilic Cyanobacteria.</title>
        <authorList>
            <person name="Tang J."/>
            <person name="Zhou H."/>
            <person name="Yao D."/>
            <person name="Riaz S."/>
            <person name="You D."/>
            <person name="Klepacz-Smolka A."/>
            <person name="Daroch M."/>
        </authorList>
    </citation>
    <scope>NUCLEOTIDE SEQUENCE [LARGE SCALE GENOMIC DNA]</scope>
    <source>
        <strain evidence="3">PCC 6715</strain>
    </source>
</reference>
<dbReference type="RefSeq" id="WP_099799924.1">
    <property type="nucleotide sequence ID" value="NZ_CP018092.1"/>
</dbReference>
<evidence type="ECO:0000256" key="1">
    <source>
        <dbReference type="ARBA" id="ARBA00009820"/>
    </source>
</evidence>
<dbReference type="PANTHER" id="PTHR36842:SF2">
    <property type="entry name" value="SLR0505 PROTEIN"/>
    <property type="match status" value="1"/>
</dbReference>
<evidence type="ECO:0000313" key="3">
    <source>
        <dbReference type="Proteomes" id="UP000231057"/>
    </source>
</evidence>